<reference evidence="1" key="2">
    <citation type="journal article" date="2015" name="Fish Shellfish Immunol.">
        <title>Early steps in the European eel (Anguilla anguilla)-Vibrio vulnificus interaction in the gills: Role of the RtxA13 toxin.</title>
        <authorList>
            <person name="Callol A."/>
            <person name="Pajuelo D."/>
            <person name="Ebbesson L."/>
            <person name="Teles M."/>
            <person name="MacKenzie S."/>
            <person name="Amaro C."/>
        </authorList>
    </citation>
    <scope>NUCLEOTIDE SEQUENCE</scope>
</reference>
<accession>A0A0E9X6I9</accession>
<protein>
    <submittedName>
        <fullName evidence="1">Uncharacterized protein</fullName>
    </submittedName>
</protein>
<sequence>MKLMHFVQDVVHSLYLTALSCKQLLDLEYCKGSCLNLNAYHWLCSAFLYRQKGHSFLSR</sequence>
<dbReference type="AlphaFoldDB" id="A0A0E9X6I9"/>
<dbReference type="EMBL" id="GBXM01010496">
    <property type="protein sequence ID" value="JAH98081.1"/>
    <property type="molecule type" value="Transcribed_RNA"/>
</dbReference>
<name>A0A0E9X6I9_ANGAN</name>
<dbReference type="PROSITE" id="PS51257">
    <property type="entry name" value="PROKAR_LIPOPROTEIN"/>
    <property type="match status" value="1"/>
</dbReference>
<evidence type="ECO:0000313" key="1">
    <source>
        <dbReference type="EMBL" id="JAH98081.1"/>
    </source>
</evidence>
<organism evidence="1">
    <name type="scientific">Anguilla anguilla</name>
    <name type="common">European freshwater eel</name>
    <name type="synonym">Muraena anguilla</name>
    <dbReference type="NCBI Taxonomy" id="7936"/>
    <lineage>
        <taxon>Eukaryota</taxon>
        <taxon>Metazoa</taxon>
        <taxon>Chordata</taxon>
        <taxon>Craniata</taxon>
        <taxon>Vertebrata</taxon>
        <taxon>Euteleostomi</taxon>
        <taxon>Actinopterygii</taxon>
        <taxon>Neopterygii</taxon>
        <taxon>Teleostei</taxon>
        <taxon>Anguilliformes</taxon>
        <taxon>Anguillidae</taxon>
        <taxon>Anguilla</taxon>
    </lineage>
</organism>
<reference evidence="1" key="1">
    <citation type="submission" date="2014-11" db="EMBL/GenBank/DDBJ databases">
        <authorList>
            <person name="Amaro Gonzalez C."/>
        </authorList>
    </citation>
    <scope>NUCLEOTIDE SEQUENCE</scope>
</reference>
<proteinExistence type="predicted"/>